<feature type="domain" description="GCVT N-terminal" evidence="2">
    <location>
        <begin position="35"/>
        <end position="256"/>
    </location>
</feature>
<proteinExistence type="predicted"/>
<dbReference type="SUPFAM" id="SSF103025">
    <property type="entry name" value="Folate-binding domain"/>
    <property type="match status" value="1"/>
</dbReference>
<dbReference type="Pfam" id="PF01571">
    <property type="entry name" value="GCV_T"/>
    <property type="match status" value="1"/>
</dbReference>
<dbReference type="InterPro" id="IPR028896">
    <property type="entry name" value="GcvT/YgfZ/DmdA"/>
</dbReference>
<evidence type="ECO:0000259" key="2">
    <source>
        <dbReference type="Pfam" id="PF01571"/>
    </source>
</evidence>
<dbReference type="EMBL" id="JBHZOL010000061">
    <property type="protein sequence ID" value="MFE4106297.1"/>
    <property type="molecule type" value="Genomic_DNA"/>
</dbReference>
<organism evidence="3 4">
    <name type="scientific">Almyronema epifaneia S1</name>
    <dbReference type="NCBI Taxonomy" id="2991925"/>
    <lineage>
        <taxon>Bacteria</taxon>
        <taxon>Bacillati</taxon>
        <taxon>Cyanobacteriota</taxon>
        <taxon>Cyanophyceae</taxon>
        <taxon>Nodosilineales</taxon>
        <taxon>Nodosilineaceae</taxon>
        <taxon>Almyronema</taxon>
        <taxon>Almyronema epifaneia</taxon>
    </lineage>
</organism>
<dbReference type="InterPro" id="IPR006222">
    <property type="entry name" value="GCVT_N"/>
</dbReference>
<dbReference type="InterPro" id="IPR027266">
    <property type="entry name" value="TrmE/GcvT-like"/>
</dbReference>
<comment type="caution">
    <text evidence="3">The sequence shown here is derived from an EMBL/GenBank/DDBJ whole genome shotgun (WGS) entry which is preliminary data.</text>
</comment>
<evidence type="ECO:0000313" key="3">
    <source>
        <dbReference type="EMBL" id="MFE4106297.1"/>
    </source>
</evidence>
<evidence type="ECO:0000256" key="1">
    <source>
        <dbReference type="ARBA" id="ARBA00022946"/>
    </source>
</evidence>
<dbReference type="Gene3D" id="3.30.1360.120">
    <property type="entry name" value="Probable tRNA modification gtpase trme, domain 1"/>
    <property type="match status" value="1"/>
</dbReference>
<dbReference type="PANTHER" id="PTHR43757:SF14">
    <property type="entry name" value="GLYCINE CLEAVAGE T-PROTEIN FAMILY"/>
    <property type="match status" value="1"/>
</dbReference>
<dbReference type="InterPro" id="IPR017703">
    <property type="entry name" value="YgfZ/GCV_T_CS"/>
</dbReference>
<dbReference type="RefSeq" id="WP_377963920.1">
    <property type="nucleotide sequence ID" value="NZ_JBHZOL010000061.1"/>
</dbReference>
<name>A0ABW6IEZ1_9CYAN</name>
<dbReference type="PANTHER" id="PTHR43757">
    <property type="entry name" value="AMINOMETHYLTRANSFERASE"/>
    <property type="match status" value="1"/>
</dbReference>
<keyword evidence="4" id="KW-1185">Reference proteome</keyword>
<accession>A0ABW6IEZ1</accession>
<sequence>MRQPLAVIQAQAGAIFSDEDATLPLSFGNDVLAYETAQTGVAIADRSHWGKIRVADSDRLRFLHNQTTNDFQLLQPGQGCDTVFVTSTARTLDLVSAYLEADSVLLLVSPGMQQKLIDWMDRYIFFADKVKLEDVTDEMAAFSLLGPQSDRLITQLGAESLISQPIASHQNLEIDGFQVMVAVGSGLVSPGYTLFVPTEFAAQLWQRLTEAGAVSLGEQVWQQLRIEQGRPMPATELTEDFNPLEAGLWQTISFDKGCYIGQETIARLNTYQGVKQQLWGIQLDRDVPLQSTVMCDQEKVGVLTSLVQTPTGIKGLAYIRTKAGGNGLSVTVAGAEGTIVDIPFSTRGYLSPEAAAST</sequence>
<gene>
    <name evidence="3" type="ORF">ACFVKH_08420</name>
</gene>
<keyword evidence="1" id="KW-0809">Transit peptide</keyword>
<evidence type="ECO:0000313" key="4">
    <source>
        <dbReference type="Proteomes" id="UP001600165"/>
    </source>
</evidence>
<protein>
    <submittedName>
        <fullName evidence="3">YgfZ/GcvT domain-containing protein</fullName>
    </submittedName>
</protein>
<dbReference type="PIRSF" id="PIRSF006487">
    <property type="entry name" value="GcvT"/>
    <property type="match status" value="1"/>
</dbReference>
<dbReference type="NCBIfam" id="TIGR03317">
    <property type="entry name" value="ygfZ_signature"/>
    <property type="match status" value="1"/>
</dbReference>
<dbReference type="Proteomes" id="UP001600165">
    <property type="component" value="Unassembled WGS sequence"/>
</dbReference>
<reference evidence="3 4" key="1">
    <citation type="submission" date="2024-10" db="EMBL/GenBank/DDBJ databases">
        <authorList>
            <person name="Ratan Roy A."/>
            <person name="Morales Sandoval P.H."/>
            <person name="De Los Santos Villalobos S."/>
            <person name="Chakraborty S."/>
            <person name="Mukherjee J."/>
        </authorList>
    </citation>
    <scope>NUCLEOTIDE SEQUENCE [LARGE SCALE GENOMIC DNA]</scope>
    <source>
        <strain evidence="3 4">S1</strain>
    </source>
</reference>